<comment type="caution">
    <text evidence="2">The sequence shown here is derived from an EMBL/GenBank/DDBJ whole genome shotgun (WGS) entry which is preliminary data.</text>
</comment>
<dbReference type="Proteomes" id="UP000521872">
    <property type="component" value="Unassembled WGS sequence"/>
</dbReference>
<dbReference type="EMBL" id="JAACJL010000001">
    <property type="protein sequence ID" value="KAF4623404.1"/>
    <property type="molecule type" value="Genomic_DNA"/>
</dbReference>
<name>A0A8H4R4L6_9AGAR</name>
<keyword evidence="1" id="KW-0472">Membrane</keyword>
<keyword evidence="3" id="KW-1185">Reference proteome</keyword>
<keyword evidence="1" id="KW-1133">Transmembrane helix</keyword>
<protein>
    <submittedName>
        <fullName evidence="2">Uncharacterized protein</fullName>
    </submittedName>
</protein>
<feature type="transmembrane region" description="Helical" evidence="1">
    <location>
        <begin position="111"/>
        <end position="132"/>
    </location>
</feature>
<proteinExistence type="predicted"/>
<accession>A0A8H4R4L6</accession>
<dbReference type="AlphaFoldDB" id="A0A8H4R4L6"/>
<sequence>MGVPERDSDYAKVDDTPAASWSKYYMYRVEHDVLRPAALKYRAFFEERPLLAIFTAIFCSLSALPVISFLGFASLTVVTLVAISLSCAFVAAFAIIIGLFFVLAFVLAAAFFMSVFLTLGAISTYLFLRLVVLTKRDGRTGMYQWMGETKEQIVGLTATRRNTNGDSGVKEKDEIELTGEAHGIKIEEQQ</sequence>
<reference evidence="2 3" key="1">
    <citation type="submission" date="2019-12" db="EMBL/GenBank/DDBJ databases">
        <authorList>
            <person name="Floudas D."/>
            <person name="Bentzer J."/>
            <person name="Ahren D."/>
            <person name="Johansson T."/>
            <person name="Persson P."/>
            <person name="Tunlid A."/>
        </authorList>
    </citation>
    <scope>NUCLEOTIDE SEQUENCE [LARGE SCALE GENOMIC DNA]</scope>
    <source>
        <strain evidence="2 3">CBS 102.39</strain>
    </source>
</reference>
<dbReference type="Pfam" id="PF16015">
    <property type="entry name" value="Promethin"/>
    <property type="match status" value="1"/>
</dbReference>
<keyword evidence="1" id="KW-0812">Transmembrane</keyword>
<feature type="transmembrane region" description="Helical" evidence="1">
    <location>
        <begin position="50"/>
        <end position="73"/>
    </location>
</feature>
<organism evidence="2 3">
    <name type="scientific">Agrocybe pediades</name>
    <dbReference type="NCBI Taxonomy" id="84607"/>
    <lineage>
        <taxon>Eukaryota</taxon>
        <taxon>Fungi</taxon>
        <taxon>Dikarya</taxon>
        <taxon>Basidiomycota</taxon>
        <taxon>Agaricomycotina</taxon>
        <taxon>Agaricomycetes</taxon>
        <taxon>Agaricomycetidae</taxon>
        <taxon>Agaricales</taxon>
        <taxon>Agaricineae</taxon>
        <taxon>Strophariaceae</taxon>
        <taxon>Agrocybe</taxon>
    </lineage>
</organism>
<evidence type="ECO:0000256" key="1">
    <source>
        <dbReference type="SAM" id="Phobius"/>
    </source>
</evidence>
<feature type="transmembrane region" description="Helical" evidence="1">
    <location>
        <begin position="80"/>
        <end position="105"/>
    </location>
</feature>
<evidence type="ECO:0000313" key="2">
    <source>
        <dbReference type="EMBL" id="KAF4623404.1"/>
    </source>
</evidence>
<gene>
    <name evidence="2" type="ORF">D9613_002102</name>
</gene>
<evidence type="ECO:0000313" key="3">
    <source>
        <dbReference type="Proteomes" id="UP000521872"/>
    </source>
</evidence>